<name>A0ABW4Q2M4_9MICO</name>
<dbReference type="RefSeq" id="WP_343906520.1">
    <property type="nucleotide sequence ID" value="NZ_BAAAIS010000006.1"/>
</dbReference>
<dbReference type="Gene3D" id="3.30.1240.10">
    <property type="match status" value="1"/>
</dbReference>
<comment type="caution">
    <text evidence="1">The sequence shown here is derived from an EMBL/GenBank/DDBJ whole genome shotgun (WGS) entry which is preliminary data.</text>
</comment>
<organism evidence="1 2">
    <name type="scientific">Brachybacterium rhamnosum</name>
    <dbReference type="NCBI Taxonomy" id="173361"/>
    <lineage>
        <taxon>Bacteria</taxon>
        <taxon>Bacillati</taxon>
        <taxon>Actinomycetota</taxon>
        <taxon>Actinomycetes</taxon>
        <taxon>Micrococcales</taxon>
        <taxon>Dermabacteraceae</taxon>
        <taxon>Brachybacterium</taxon>
    </lineage>
</organism>
<dbReference type="EMBL" id="JBHUFL010000011">
    <property type="protein sequence ID" value="MFD1836632.1"/>
    <property type="molecule type" value="Genomic_DNA"/>
</dbReference>
<dbReference type="PANTHER" id="PTHR10000:SF53">
    <property type="entry name" value="5-AMINO-6-(5-PHOSPHO-D-RIBITYLAMINO)URACIL PHOSPHATASE YBJI-RELATED"/>
    <property type="match status" value="1"/>
</dbReference>
<dbReference type="Pfam" id="PF08282">
    <property type="entry name" value="Hydrolase_3"/>
    <property type="match status" value="1"/>
</dbReference>
<keyword evidence="2" id="KW-1185">Reference proteome</keyword>
<gene>
    <name evidence="1" type="ORF">ACFSDA_16350</name>
</gene>
<dbReference type="SFLD" id="SFLDS00003">
    <property type="entry name" value="Haloacid_Dehalogenase"/>
    <property type="match status" value="1"/>
</dbReference>
<dbReference type="Gene3D" id="3.40.50.1000">
    <property type="entry name" value="HAD superfamily/HAD-like"/>
    <property type="match status" value="1"/>
</dbReference>
<evidence type="ECO:0000313" key="2">
    <source>
        <dbReference type="Proteomes" id="UP001597280"/>
    </source>
</evidence>
<dbReference type="PANTHER" id="PTHR10000">
    <property type="entry name" value="PHOSPHOSERINE PHOSPHATASE"/>
    <property type="match status" value="1"/>
</dbReference>
<keyword evidence="1" id="KW-0378">Hydrolase</keyword>
<sequence length="314" mass="32487">MIPSPADPTTVDGTAAVTTADAAAVGPTATPASLETIPAGAADLRLVVSDMDGSLLTPSGEIPEGFWELMDRLRERGVAFVPASGRQLATLQATFGPDAATGREGVASYIAENGTLVVHEGEIVGTTVVAEATAEAVLALVRELTAGGAALGLVRCGIEGAFVESTDPAFLAEARKYYRNLTVVGDLADVEGPVLKLAVHDAVDAEATAPAFARFEETEQVVVSGQHWIDVMNQEVDKGQGVLALQEALGVTRAQTAVFGDYLNDTGLYAVADWSFAMANAHPGILALARYVAPSNAERGVVTVVEHLLGPAEH</sequence>
<dbReference type="Proteomes" id="UP001597280">
    <property type="component" value="Unassembled WGS sequence"/>
</dbReference>
<dbReference type="SUPFAM" id="SSF56784">
    <property type="entry name" value="HAD-like"/>
    <property type="match status" value="1"/>
</dbReference>
<proteinExistence type="predicted"/>
<dbReference type="NCBIfam" id="TIGR01484">
    <property type="entry name" value="HAD-SF-IIB"/>
    <property type="match status" value="1"/>
</dbReference>
<dbReference type="InterPro" id="IPR036412">
    <property type="entry name" value="HAD-like_sf"/>
</dbReference>
<reference evidence="2" key="1">
    <citation type="journal article" date="2019" name="Int. J. Syst. Evol. Microbiol.">
        <title>The Global Catalogue of Microorganisms (GCM) 10K type strain sequencing project: providing services to taxonomists for standard genome sequencing and annotation.</title>
        <authorList>
            <consortium name="The Broad Institute Genomics Platform"/>
            <consortium name="The Broad Institute Genome Sequencing Center for Infectious Disease"/>
            <person name="Wu L."/>
            <person name="Ma J."/>
        </authorList>
    </citation>
    <scope>NUCLEOTIDE SEQUENCE [LARGE SCALE GENOMIC DNA]</scope>
    <source>
        <strain evidence="2">JCM 11650</strain>
    </source>
</reference>
<dbReference type="InterPro" id="IPR006379">
    <property type="entry name" value="HAD-SF_hydro_IIB"/>
</dbReference>
<evidence type="ECO:0000313" key="1">
    <source>
        <dbReference type="EMBL" id="MFD1836632.1"/>
    </source>
</evidence>
<accession>A0ABW4Q2M4</accession>
<dbReference type="InterPro" id="IPR023214">
    <property type="entry name" value="HAD_sf"/>
</dbReference>
<dbReference type="SFLD" id="SFLDG01140">
    <property type="entry name" value="C2.B:_Phosphomannomutase_and_P"/>
    <property type="match status" value="1"/>
</dbReference>
<dbReference type="GO" id="GO:0016787">
    <property type="term" value="F:hydrolase activity"/>
    <property type="evidence" value="ECO:0007669"/>
    <property type="project" value="UniProtKB-KW"/>
</dbReference>
<protein>
    <submittedName>
        <fullName evidence="1">HAD-IIB family hydrolase</fullName>
    </submittedName>
</protein>